<gene>
    <name evidence="1" type="ORF">PHACADRAFT_83918</name>
</gene>
<sequence>TSPSGCKVRTESVRSTVKHLNWPIPDCIRPGSYNITLYETSHIAGSQFFSITPIPATIENPLPSGPCSPTNEFFAGPQSSSPPPANPFLNTNAFNQITGSVALFATQQTSVVSSASTSSTSGPVPQAMTVTLGAAGAQWPMTVMPPDGYGPVVLETSGYNPTAVVTITGIVEPGTPTPGGGNEGTVTVVVTPTFAPTPITVVLVSMDTETVTTTVSGETSVFTTT</sequence>
<dbReference type="Proteomes" id="UP000008370">
    <property type="component" value="Unassembled WGS sequence"/>
</dbReference>
<proteinExistence type="predicted"/>
<name>K5XD62_PHACS</name>
<keyword evidence="2" id="KW-1185">Reference proteome</keyword>
<feature type="non-terminal residue" evidence="1">
    <location>
        <position position="1"/>
    </location>
</feature>
<dbReference type="InParanoid" id="K5XD62"/>
<dbReference type="RefSeq" id="XP_007390396.1">
    <property type="nucleotide sequence ID" value="XM_007390334.1"/>
</dbReference>
<reference evidence="1 2" key="1">
    <citation type="journal article" date="2012" name="BMC Genomics">
        <title>Comparative genomics of the white-rot fungi, Phanerochaete carnosa and P. chrysosporium, to elucidate the genetic basis of the distinct wood types they colonize.</title>
        <authorList>
            <person name="Suzuki H."/>
            <person name="MacDonald J."/>
            <person name="Syed K."/>
            <person name="Salamov A."/>
            <person name="Hori C."/>
            <person name="Aerts A."/>
            <person name="Henrissat B."/>
            <person name="Wiebenga A."/>
            <person name="vanKuyk P.A."/>
            <person name="Barry K."/>
            <person name="Lindquist E."/>
            <person name="LaButti K."/>
            <person name="Lapidus A."/>
            <person name="Lucas S."/>
            <person name="Coutinho P."/>
            <person name="Gong Y."/>
            <person name="Samejima M."/>
            <person name="Mahadevan R."/>
            <person name="Abou-Zaid M."/>
            <person name="de Vries R.P."/>
            <person name="Igarashi K."/>
            <person name="Yadav J.S."/>
            <person name="Grigoriev I.V."/>
            <person name="Master E.R."/>
        </authorList>
    </citation>
    <scope>NUCLEOTIDE SEQUENCE [LARGE SCALE GENOMIC DNA]</scope>
    <source>
        <strain evidence="1 2">HHB-10118-sp</strain>
    </source>
</reference>
<dbReference type="KEGG" id="pco:PHACADRAFT_83918"/>
<evidence type="ECO:0000313" key="2">
    <source>
        <dbReference type="Proteomes" id="UP000008370"/>
    </source>
</evidence>
<dbReference type="OrthoDB" id="2803133at2759"/>
<organism evidence="1 2">
    <name type="scientific">Phanerochaete carnosa (strain HHB-10118-sp)</name>
    <name type="common">White-rot fungus</name>
    <name type="synonym">Peniophora carnosa</name>
    <dbReference type="NCBI Taxonomy" id="650164"/>
    <lineage>
        <taxon>Eukaryota</taxon>
        <taxon>Fungi</taxon>
        <taxon>Dikarya</taxon>
        <taxon>Basidiomycota</taxon>
        <taxon>Agaricomycotina</taxon>
        <taxon>Agaricomycetes</taxon>
        <taxon>Polyporales</taxon>
        <taxon>Phanerochaetaceae</taxon>
        <taxon>Phanerochaete</taxon>
    </lineage>
</organism>
<accession>K5XD62</accession>
<dbReference type="AlphaFoldDB" id="K5XD62"/>
<dbReference type="GeneID" id="18920419"/>
<dbReference type="EMBL" id="JH930468">
    <property type="protein sequence ID" value="EKM60957.1"/>
    <property type="molecule type" value="Genomic_DNA"/>
</dbReference>
<dbReference type="HOGENOM" id="CLU_1232462_0_0_1"/>
<evidence type="ECO:0000313" key="1">
    <source>
        <dbReference type="EMBL" id="EKM60957.1"/>
    </source>
</evidence>
<protein>
    <submittedName>
        <fullName evidence="1">Uncharacterized protein</fullName>
    </submittedName>
</protein>